<name>A0A8S5P3H6_9CAUD</name>
<evidence type="ECO:0000313" key="1">
    <source>
        <dbReference type="EMBL" id="DAE01184.1"/>
    </source>
</evidence>
<organism evidence="1">
    <name type="scientific">Siphoviridae sp. ctZE52</name>
    <dbReference type="NCBI Taxonomy" id="2825557"/>
    <lineage>
        <taxon>Viruses</taxon>
        <taxon>Duplodnaviria</taxon>
        <taxon>Heunggongvirae</taxon>
        <taxon>Uroviricota</taxon>
        <taxon>Caudoviricetes</taxon>
    </lineage>
</organism>
<sequence>MISFPRSLPPEELCEALIDLLFNYSMTVNEERSETFKDDVGTIYLLYSELRKLRSIS</sequence>
<protein>
    <submittedName>
        <fullName evidence="1">Uncharacterized protein</fullName>
    </submittedName>
</protein>
<proteinExistence type="predicted"/>
<dbReference type="EMBL" id="BK015320">
    <property type="protein sequence ID" value="DAE01184.1"/>
    <property type="molecule type" value="Genomic_DNA"/>
</dbReference>
<reference evidence="1" key="1">
    <citation type="journal article" date="2021" name="Proc. Natl. Acad. Sci. U.S.A.">
        <title>A Catalog of Tens of Thousands of Viruses from Human Metagenomes Reveals Hidden Associations with Chronic Diseases.</title>
        <authorList>
            <person name="Tisza M.J."/>
            <person name="Buck C.B."/>
        </authorList>
    </citation>
    <scope>NUCLEOTIDE SEQUENCE</scope>
    <source>
        <strain evidence="1">CtZE52</strain>
    </source>
</reference>
<accession>A0A8S5P3H6</accession>